<dbReference type="Proteomes" id="UP000198282">
    <property type="component" value="Unassembled WGS sequence"/>
</dbReference>
<proteinExistence type="predicted"/>
<keyword evidence="2" id="KW-1185">Reference proteome</keyword>
<accession>A0A239PB07</accession>
<evidence type="ECO:0000313" key="2">
    <source>
        <dbReference type="Proteomes" id="UP000198282"/>
    </source>
</evidence>
<evidence type="ECO:0000313" key="1">
    <source>
        <dbReference type="EMBL" id="SNT64125.1"/>
    </source>
</evidence>
<reference evidence="1 2" key="1">
    <citation type="submission" date="2017-06" db="EMBL/GenBank/DDBJ databases">
        <authorList>
            <person name="Kim H.J."/>
            <person name="Triplett B.A."/>
        </authorList>
    </citation>
    <scope>NUCLEOTIDE SEQUENCE [LARGE SCALE GENOMIC DNA]</scope>
    <source>
        <strain evidence="1 2">CGMCC 4.2132</strain>
    </source>
</reference>
<protein>
    <submittedName>
        <fullName evidence="1">Uncharacterized protein</fullName>
    </submittedName>
</protein>
<name>A0A239PB07_9ACTN</name>
<dbReference type="AlphaFoldDB" id="A0A239PB07"/>
<sequence length="57" mass="6447">MKTCQPSAGENSCPTTNPISSLMMIYSMSRIWAPSLKTRQKITGEKDDLVTIPNMWR</sequence>
<dbReference type="EMBL" id="FZOD01000111">
    <property type="protein sequence ID" value="SNT64125.1"/>
    <property type="molecule type" value="Genomic_DNA"/>
</dbReference>
<gene>
    <name evidence="1" type="ORF">SAMN05216276_11115</name>
</gene>
<organism evidence="1 2">
    <name type="scientific">Streptosporangium subroseum</name>
    <dbReference type="NCBI Taxonomy" id="106412"/>
    <lineage>
        <taxon>Bacteria</taxon>
        <taxon>Bacillati</taxon>
        <taxon>Actinomycetota</taxon>
        <taxon>Actinomycetes</taxon>
        <taxon>Streptosporangiales</taxon>
        <taxon>Streptosporangiaceae</taxon>
        <taxon>Streptosporangium</taxon>
    </lineage>
</organism>